<reference evidence="1" key="1">
    <citation type="submission" date="2021-01" db="EMBL/GenBank/DDBJ databases">
        <authorList>
            <consortium name="Genoscope - CEA"/>
            <person name="William W."/>
        </authorList>
    </citation>
    <scope>NUCLEOTIDE SEQUENCE</scope>
</reference>
<evidence type="ECO:0000313" key="2">
    <source>
        <dbReference type="Proteomes" id="UP000692954"/>
    </source>
</evidence>
<name>A0A8S1JZ73_9CILI</name>
<dbReference type="Proteomes" id="UP000692954">
    <property type="component" value="Unassembled WGS sequence"/>
</dbReference>
<dbReference type="AlphaFoldDB" id="A0A8S1JZ73"/>
<proteinExistence type="predicted"/>
<dbReference type="EMBL" id="CAJJDN010000003">
    <property type="protein sequence ID" value="CAD8048108.1"/>
    <property type="molecule type" value="Genomic_DNA"/>
</dbReference>
<gene>
    <name evidence="1" type="ORF">PSON_ATCC_30995.1.T0030074</name>
</gene>
<evidence type="ECO:0000313" key="1">
    <source>
        <dbReference type="EMBL" id="CAD8048108.1"/>
    </source>
</evidence>
<comment type="caution">
    <text evidence="1">The sequence shown here is derived from an EMBL/GenBank/DDBJ whole genome shotgun (WGS) entry which is preliminary data.</text>
</comment>
<sequence>MIELRDKTIKIIKVNFYLIIQNLLKMQPSSIIFICNQKIIYFKFQSVNSLQANPNLIKTLIILWFNDLVHLRYELGTLNKKQQNQILNKINFQNSSVEFIQQELQKFEFFKKYFQKCQINKRQIQILFQNLIYSL</sequence>
<accession>A0A8S1JZ73</accession>
<organism evidence="1 2">
    <name type="scientific">Paramecium sonneborni</name>
    <dbReference type="NCBI Taxonomy" id="65129"/>
    <lineage>
        <taxon>Eukaryota</taxon>
        <taxon>Sar</taxon>
        <taxon>Alveolata</taxon>
        <taxon>Ciliophora</taxon>
        <taxon>Intramacronucleata</taxon>
        <taxon>Oligohymenophorea</taxon>
        <taxon>Peniculida</taxon>
        <taxon>Parameciidae</taxon>
        <taxon>Paramecium</taxon>
    </lineage>
</organism>
<protein>
    <submittedName>
        <fullName evidence="1">Uncharacterized protein</fullName>
    </submittedName>
</protein>
<keyword evidence="2" id="KW-1185">Reference proteome</keyword>